<comment type="caution">
    <text evidence="1">The sequence shown here is derived from an EMBL/GenBank/DDBJ whole genome shotgun (WGS) entry which is preliminary data.</text>
</comment>
<dbReference type="RefSeq" id="WP_247464480.1">
    <property type="nucleotide sequence ID" value="NZ_JBHMAR010000005.1"/>
</dbReference>
<name>A0ABV5VB42_9ACTN</name>
<sequence length="53" mass="5725">MTWRRMRPALEATGRVDAGVVDEALACLSSPRLAEVAPGMLQAWGRRRSGSPS</sequence>
<evidence type="ECO:0000313" key="1">
    <source>
        <dbReference type="EMBL" id="MFB9734922.1"/>
    </source>
</evidence>
<dbReference type="Proteomes" id="UP001589703">
    <property type="component" value="Unassembled WGS sequence"/>
</dbReference>
<dbReference type="EMBL" id="JBHMAR010000005">
    <property type="protein sequence ID" value="MFB9734922.1"/>
    <property type="molecule type" value="Genomic_DNA"/>
</dbReference>
<proteinExistence type="predicted"/>
<gene>
    <name evidence="1" type="ORF">ACFFRO_07210</name>
</gene>
<protein>
    <submittedName>
        <fullName evidence="1">Uncharacterized protein</fullName>
    </submittedName>
</protein>
<accession>A0ABV5VB42</accession>
<keyword evidence="2" id="KW-1185">Reference proteome</keyword>
<reference evidence="1 2" key="1">
    <citation type="submission" date="2024-09" db="EMBL/GenBank/DDBJ databases">
        <authorList>
            <person name="Sun Q."/>
            <person name="Mori K."/>
        </authorList>
    </citation>
    <scope>NUCLEOTIDE SEQUENCE [LARGE SCALE GENOMIC DNA]</scope>
    <source>
        <strain evidence="1 2">JCM 10918</strain>
    </source>
</reference>
<organism evidence="1 2">
    <name type="scientific">Streptomyces thermocoprophilus</name>
    <dbReference type="NCBI Taxonomy" id="78356"/>
    <lineage>
        <taxon>Bacteria</taxon>
        <taxon>Bacillati</taxon>
        <taxon>Actinomycetota</taxon>
        <taxon>Actinomycetes</taxon>
        <taxon>Kitasatosporales</taxon>
        <taxon>Streptomycetaceae</taxon>
        <taxon>Streptomyces</taxon>
    </lineage>
</organism>
<evidence type="ECO:0000313" key="2">
    <source>
        <dbReference type="Proteomes" id="UP001589703"/>
    </source>
</evidence>